<dbReference type="CDD" id="cd02019">
    <property type="entry name" value="NK"/>
    <property type="match status" value="1"/>
</dbReference>
<accession>A0A1Y2CH41</accession>
<keyword evidence="3" id="KW-1185">Reference proteome</keyword>
<reference evidence="2 3" key="1">
    <citation type="submission" date="2016-07" db="EMBL/GenBank/DDBJ databases">
        <title>Pervasive Adenine N6-methylation of Active Genes in Fungi.</title>
        <authorList>
            <consortium name="DOE Joint Genome Institute"/>
            <person name="Mondo S.J."/>
            <person name="Dannebaum R.O."/>
            <person name="Kuo R.C."/>
            <person name="Labutti K."/>
            <person name="Haridas S."/>
            <person name="Kuo A."/>
            <person name="Salamov A."/>
            <person name="Ahrendt S.R."/>
            <person name="Lipzen A."/>
            <person name="Sullivan W."/>
            <person name="Andreopoulos W.B."/>
            <person name="Clum A."/>
            <person name="Lindquist E."/>
            <person name="Daum C."/>
            <person name="Ramamoorthy G.K."/>
            <person name="Gryganskyi A."/>
            <person name="Culley D."/>
            <person name="Magnuson J.K."/>
            <person name="James T.Y."/>
            <person name="O'Malley M.A."/>
            <person name="Stajich J.E."/>
            <person name="Spatafora J.W."/>
            <person name="Visel A."/>
            <person name="Grigoriev I.V."/>
        </authorList>
    </citation>
    <scope>NUCLEOTIDE SEQUENCE [LARGE SCALE GENOMIC DNA]</scope>
    <source>
        <strain evidence="2 3">JEL800</strain>
    </source>
</reference>
<feature type="compositionally biased region" description="Pro residues" evidence="1">
    <location>
        <begin position="494"/>
        <end position="504"/>
    </location>
</feature>
<dbReference type="OrthoDB" id="432234at2759"/>
<feature type="region of interest" description="Disordered" evidence="1">
    <location>
        <begin position="401"/>
        <end position="430"/>
    </location>
</feature>
<comment type="caution">
    <text evidence="2">The sequence shown here is derived from an EMBL/GenBank/DDBJ whole genome shotgun (WGS) entry which is preliminary data.</text>
</comment>
<gene>
    <name evidence="2" type="ORF">BCR33DRAFT_783537</name>
</gene>
<evidence type="ECO:0000313" key="2">
    <source>
        <dbReference type="EMBL" id="ORY46371.1"/>
    </source>
</evidence>
<evidence type="ECO:0000256" key="1">
    <source>
        <dbReference type="SAM" id="MobiDB-lite"/>
    </source>
</evidence>
<organism evidence="2 3">
    <name type="scientific">Rhizoclosmatium globosum</name>
    <dbReference type="NCBI Taxonomy" id="329046"/>
    <lineage>
        <taxon>Eukaryota</taxon>
        <taxon>Fungi</taxon>
        <taxon>Fungi incertae sedis</taxon>
        <taxon>Chytridiomycota</taxon>
        <taxon>Chytridiomycota incertae sedis</taxon>
        <taxon>Chytridiomycetes</taxon>
        <taxon>Chytridiales</taxon>
        <taxon>Chytriomycetaceae</taxon>
        <taxon>Rhizoclosmatium</taxon>
    </lineage>
</organism>
<dbReference type="EMBL" id="MCGO01000016">
    <property type="protein sequence ID" value="ORY46371.1"/>
    <property type="molecule type" value="Genomic_DNA"/>
</dbReference>
<proteinExistence type="predicted"/>
<dbReference type="InterPro" id="IPR027417">
    <property type="entry name" value="P-loop_NTPase"/>
</dbReference>
<feature type="region of interest" description="Disordered" evidence="1">
    <location>
        <begin position="458"/>
        <end position="504"/>
    </location>
</feature>
<sequence length="504" mass="56511">MPQILHFVEGGPGTGKSTMGREIAALFESLFPGTSLLLQLKELQPTNTKAGKLFRMFTRDLLTINERAGSNPPLQRFLRIVASPEDHPIPFTYAMFATSCEHCSQIDSDVLKPFPSNHEAEDSHCPASCPHRCKHFRVLSPEDFLLDPMWYTARLFSAVNSSVNAYNWLLLKRLALSRGQAVIRWRLPLWDNTVHQLSDEEAEKFPSLWGIYVHGAPVALNYNFNTAAKLNNGTQCMYNSIYPQNPETLATCLVNASPGDVITIIPPWFSVIELDQNLMPQGMPSLSNSKILLPIPSFSKESSRKLSVKIGKDLEASTYHKGQGETFNRVILDLNPNPSWTNSLTLNGLFVGCSRPHRFQDIRILPFLNRSAALGVITNLRHDQSYISYRKQWNDVGQFLDPESKASTSSKVRRIKSDTEQPTNQTIASSVPYFPSTSSIFTSFEDTATSFDSIRVPRIHPTSTNKDAVISMNESMDTEDNSENRVRRVQQQNHPPPLPSTATS</sequence>
<dbReference type="AlphaFoldDB" id="A0A1Y2CH41"/>
<name>A0A1Y2CH41_9FUNG</name>
<feature type="compositionally biased region" description="Polar residues" evidence="1">
    <location>
        <begin position="420"/>
        <end position="430"/>
    </location>
</feature>
<dbReference type="Gene3D" id="3.40.50.300">
    <property type="entry name" value="P-loop containing nucleotide triphosphate hydrolases"/>
    <property type="match status" value="1"/>
</dbReference>
<dbReference type="Proteomes" id="UP000193642">
    <property type="component" value="Unassembled WGS sequence"/>
</dbReference>
<evidence type="ECO:0000313" key="3">
    <source>
        <dbReference type="Proteomes" id="UP000193642"/>
    </source>
</evidence>
<dbReference type="STRING" id="329046.A0A1Y2CH41"/>
<protein>
    <submittedName>
        <fullName evidence="2">Uncharacterized protein</fullName>
    </submittedName>
</protein>